<dbReference type="Proteomes" id="UP000828390">
    <property type="component" value="Unassembled WGS sequence"/>
</dbReference>
<reference evidence="1" key="2">
    <citation type="submission" date="2020-11" db="EMBL/GenBank/DDBJ databases">
        <authorList>
            <person name="McCartney M.A."/>
            <person name="Auch B."/>
            <person name="Kono T."/>
            <person name="Mallez S."/>
            <person name="Becker A."/>
            <person name="Gohl D.M."/>
            <person name="Silverstein K.A.T."/>
            <person name="Koren S."/>
            <person name="Bechman K.B."/>
            <person name="Herman A."/>
            <person name="Abrahante J.E."/>
            <person name="Garbe J."/>
        </authorList>
    </citation>
    <scope>NUCLEOTIDE SEQUENCE</scope>
    <source>
        <strain evidence="1">Duluth1</strain>
        <tissue evidence="1">Whole animal</tissue>
    </source>
</reference>
<keyword evidence="2" id="KW-1185">Reference proteome</keyword>
<evidence type="ECO:0000313" key="2">
    <source>
        <dbReference type="Proteomes" id="UP000828390"/>
    </source>
</evidence>
<comment type="caution">
    <text evidence="1">The sequence shown here is derived from an EMBL/GenBank/DDBJ whole genome shotgun (WGS) entry which is preliminary data.</text>
</comment>
<organism evidence="1 2">
    <name type="scientific">Dreissena polymorpha</name>
    <name type="common">Zebra mussel</name>
    <name type="synonym">Mytilus polymorpha</name>
    <dbReference type="NCBI Taxonomy" id="45954"/>
    <lineage>
        <taxon>Eukaryota</taxon>
        <taxon>Metazoa</taxon>
        <taxon>Spiralia</taxon>
        <taxon>Lophotrochozoa</taxon>
        <taxon>Mollusca</taxon>
        <taxon>Bivalvia</taxon>
        <taxon>Autobranchia</taxon>
        <taxon>Heteroconchia</taxon>
        <taxon>Euheterodonta</taxon>
        <taxon>Imparidentia</taxon>
        <taxon>Neoheterodontei</taxon>
        <taxon>Myida</taxon>
        <taxon>Dreissenoidea</taxon>
        <taxon>Dreissenidae</taxon>
        <taxon>Dreissena</taxon>
    </lineage>
</organism>
<gene>
    <name evidence="1" type="ORF">DPMN_012709</name>
</gene>
<proteinExistence type="predicted"/>
<sequence>MAKQYYFHEKADICVLIRSGGDSDRGVGMVWVESIVVCQFVGSRMCKVDVGRGVNNAPGGNRGPQRCVIAYGGKRWFSPAFRE</sequence>
<evidence type="ECO:0000313" key="1">
    <source>
        <dbReference type="EMBL" id="KAH3888670.1"/>
    </source>
</evidence>
<protein>
    <submittedName>
        <fullName evidence="1">Uncharacterized protein</fullName>
    </submittedName>
</protein>
<dbReference type="AlphaFoldDB" id="A0A9D4N6I2"/>
<name>A0A9D4N6I2_DREPO</name>
<dbReference type="EMBL" id="JAIWYP010000001">
    <property type="protein sequence ID" value="KAH3888670.1"/>
    <property type="molecule type" value="Genomic_DNA"/>
</dbReference>
<accession>A0A9D4N6I2</accession>
<reference evidence="1" key="1">
    <citation type="journal article" date="2019" name="bioRxiv">
        <title>The Genome of the Zebra Mussel, Dreissena polymorpha: A Resource for Invasive Species Research.</title>
        <authorList>
            <person name="McCartney M.A."/>
            <person name="Auch B."/>
            <person name="Kono T."/>
            <person name="Mallez S."/>
            <person name="Zhang Y."/>
            <person name="Obille A."/>
            <person name="Becker A."/>
            <person name="Abrahante J.E."/>
            <person name="Garbe J."/>
            <person name="Badalamenti J.P."/>
            <person name="Herman A."/>
            <person name="Mangelson H."/>
            <person name="Liachko I."/>
            <person name="Sullivan S."/>
            <person name="Sone E.D."/>
            <person name="Koren S."/>
            <person name="Silverstein K.A.T."/>
            <person name="Beckman K.B."/>
            <person name="Gohl D.M."/>
        </authorList>
    </citation>
    <scope>NUCLEOTIDE SEQUENCE</scope>
    <source>
        <strain evidence="1">Duluth1</strain>
        <tissue evidence="1">Whole animal</tissue>
    </source>
</reference>